<accession>A0AAC9YXX0</accession>
<dbReference type="Gene3D" id="3.60.120.10">
    <property type="entry name" value="Anthranilate synthase"/>
    <property type="match status" value="1"/>
</dbReference>
<dbReference type="GO" id="GO:0000162">
    <property type="term" value="P:L-tryptophan biosynthetic process"/>
    <property type="evidence" value="ECO:0007669"/>
    <property type="project" value="TreeGrafter"/>
</dbReference>
<feature type="domain" description="Chorismate-utilising enzyme C-terminal" evidence="1">
    <location>
        <begin position="66"/>
        <end position="311"/>
    </location>
</feature>
<sequence length="326" mass="35740">MGGRLATQLEEISNDPSVLNDGNFWAVLVTFEGEMTFARFGHVQDSNFPESEWSQLPTPWRSSVDRNQYITYVNQIREEIAAGGVYQVNACYEFTNQLAEPIEYLAGLFSELIAKNPAPYAQYLRLPDVEIASASPERLISRIGAQITTSPIKGTIRMEQESFGDKDKAENLMIVDLMRNDFGKICESGSVTVSELFRIEKHPGLSHLVSDVTGSVNAKNTWAEIFAALAPAGSISGAPKSSALRIIATHEKVLRGPYCGAIGWVQGDKAEIAVGIRTFWRTNKDVLHFGTGAGITWSSDASAEWDETRLKADRLLSIAGGGFNDN</sequence>
<dbReference type="Pfam" id="PF00425">
    <property type="entry name" value="Chorismate_bind"/>
    <property type="match status" value="1"/>
</dbReference>
<evidence type="ECO:0000259" key="1">
    <source>
        <dbReference type="Pfam" id="PF00425"/>
    </source>
</evidence>
<proteinExistence type="predicted"/>
<dbReference type="PANTHER" id="PTHR11236">
    <property type="entry name" value="AMINOBENZOATE/ANTHRANILATE SYNTHASE"/>
    <property type="match status" value="1"/>
</dbReference>
<evidence type="ECO:0000313" key="2">
    <source>
        <dbReference type="EMBL" id="ASY23283.1"/>
    </source>
</evidence>
<reference evidence="2 3" key="1">
    <citation type="submission" date="2016-07" db="EMBL/GenBank/DDBJ databases">
        <title>High microdiversification within the ubiquitous acI lineage of Actinobacteria.</title>
        <authorList>
            <person name="Neuenschwander S.M."/>
            <person name="Salcher M."/>
            <person name="Ghai R."/>
            <person name="Pernthaler J."/>
        </authorList>
    </citation>
    <scope>NUCLEOTIDE SEQUENCE [LARGE SCALE GENOMIC DNA]</scope>
    <source>
        <strain evidence="2">MMS-IIB-76</strain>
    </source>
</reference>
<dbReference type="EMBL" id="CP016778">
    <property type="protein sequence ID" value="ASY23283.1"/>
    <property type="molecule type" value="Genomic_DNA"/>
</dbReference>
<dbReference type="InterPro" id="IPR019999">
    <property type="entry name" value="Anth_synth_I-like"/>
</dbReference>
<protein>
    <submittedName>
        <fullName evidence="2">Para-aminobenzoate synthetase component I</fullName>
    </submittedName>
</protein>
<gene>
    <name evidence="2" type="ORF">A1sIIB76_03570</name>
</gene>
<dbReference type="SUPFAM" id="SSF56322">
    <property type="entry name" value="ADC synthase"/>
    <property type="match status" value="1"/>
</dbReference>
<dbReference type="InterPro" id="IPR005801">
    <property type="entry name" value="ADC_synthase"/>
</dbReference>
<dbReference type="Proteomes" id="UP000217194">
    <property type="component" value="Chromosome"/>
</dbReference>
<dbReference type="PANTHER" id="PTHR11236:SF50">
    <property type="entry name" value="AMINODEOXYCHORISMATE SYNTHASE COMPONENT 1"/>
    <property type="match status" value="1"/>
</dbReference>
<dbReference type="GO" id="GO:0046820">
    <property type="term" value="F:4-amino-4-deoxychorismate synthase activity"/>
    <property type="evidence" value="ECO:0007669"/>
    <property type="project" value="TreeGrafter"/>
</dbReference>
<name>A0AAC9YXX0_9ACTN</name>
<dbReference type="InterPro" id="IPR015890">
    <property type="entry name" value="Chorismate_C"/>
</dbReference>
<organism evidence="2 3">
    <name type="scientific">Candidatus Planktophila versatilis</name>
    <dbReference type="NCBI Taxonomy" id="1884905"/>
    <lineage>
        <taxon>Bacteria</taxon>
        <taxon>Bacillati</taxon>
        <taxon>Actinomycetota</taxon>
        <taxon>Actinomycetes</taxon>
        <taxon>Candidatus Nanopelagicales</taxon>
        <taxon>Candidatus Nanopelagicaceae</taxon>
        <taxon>Candidatus Planktophila</taxon>
    </lineage>
</organism>
<evidence type="ECO:0000313" key="3">
    <source>
        <dbReference type="Proteomes" id="UP000217194"/>
    </source>
</evidence>
<dbReference type="PRINTS" id="PR00095">
    <property type="entry name" value="ANTSNTHASEI"/>
</dbReference>
<dbReference type="AlphaFoldDB" id="A0AAC9YXX0"/>